<comment type="caution">
    <text evidence="2">The sequence shown here is derived from an EMBL/GenBank/DDBJ whole genome shotgun (WGS) entry which is preliminary data.</text>
</comment>
<evidence type="ECO:0000313" key="2">
    <source>
        <dbReference type="EMBL" id="RYU40754.1"/>
    </source>
</evidence>
<dbReference type="Proteomes" id="UP000293465">
    <property type="component" value="Unassembled WGS sequence"/>
</dbReference>
<dbReference type="Pfam" id="PF13508">
    <property type="entry name" value="Acetyltransf_7"/>
    <property type="match status" value="1"/>
</dbReference>
<dbReference type="SUPFAM" id="SSF55729">
    <property type="entry name" value="Acyl-CoA N-acyltransferases (Nat)"/>
    <property type="match status" value="1"/>
</dbReference>
<dbReference type="InterPro" id="IPR016181">
    <property type="entry name" value="Acyl_CoA_acyltransferase"/>
</dbReference>
<proteinExistence type="predicted"/>
<name>A0A4Q5K4V1_9GAMM</name>
<sequence>MNLTVSHLDKLRLPLLHKLYKANYPSGKPKGKEDIIALENNKIIIGAVRIKTYEDCHFLTGMMIIEEMRGKQLGNYLINETKKLLSLNHCYCLCDPQLTAFYLKNNFILAKESIPNVITSKYERYTHGGKKLDILVYKKHNN</sequence>
<dbReference type="Gene3D" id="3.40.630.30">
    <property type="match status" value="1"/>
</dbReference>
<dbReference type="AlphaFoldDB" id="A0A4Q5K4V1"/>
<keyword evidence="2" id="KW-0808">Transferase</keyword>
<dbReference type="RefSeq" id="WP_130088409.1">
    <property type="nucleotide sequence ID" value="NZ_SEZJ01000033.1"/>
</dbReference>
<accession>A0A4Q5K4V1</accession>
<protein>
    <submittedName>
        <fullName evidence="2">N-acetyltransferase</fullName>
    </submittedName>
</protein>
<evidence type="ECO:0000259" key="1">
    <source>
        <dbReference type="Pfam" id="PF13508"/>
    </source>
</evidence>
<gene>
    <name evidence="2" type="ORF">ERW49_18915</name>
</gene>
<dbReference type="EMBL" id="SEZJ01000033">
    <property type="protein sequence ID" value="RYU40754.1"/>
    <property type="molecule type" value="Genomic_DNA"/>
</dbReference>
<dbReference type="GeneID" id="56277135"/>
<dbReference type="InterPro" id="IPR000182">
    <property type="entry name" value="GNAT_dom"/>
</dbReference>
<dbReference type="OrthoDB" id="7845888at2"/>
<feature type="domain" description="N-acetyltransferase" evidence="1">
    <location>
        <begin position="35"/>
        <end position="107"/>
    </location>
</feature>
<dbReference type="GO" id="GO:0016747">
    <property type="term" value="F:acyltransferase activity, transferring groups other than amino-acyl groups"/>
    <property type="evidence" value="ECO:0007669"/>
    <property type="project" value="InterPro"/>
</dbReference>
<reference evidence="2 3" key="1">
    <citation type="submission" date="2019-02" db="EMBL/GenBank/DDBJ databases">
        <title>Genome sequences of Aliivibrio finisterrensis strains from farmed Atlantic salmon.</title>
        <authorList>
            <person name="Bowman J.P."/>
        </authorList>
    </citation>
    <scope>NUCLEOTIDE SEQUENCE [LARGE SCALE GENOMIC DNA]</scope>
    <source>
        <strain evidence="2 3">A32</strain>
    </source>
</reference>
<organism evidence="2 3">
    <name type="scientific">Aliivibrio finisterrensis</name>
    <dbReference type="NCBI Taxonomy" id="511998"/>
    <lineage>
        <taxon>Bacteria</taxon>
        <taxon>Pseudomonadati</taxon>
        <taxon>Pseudomonadota</taxon>
        <taxon>Gammaproteobacteria</taxon>
        <taxon>Vibrionales</taxon>
        <taxon>Vibrionaceae</taxon>
        <taxon>Aliivibrio</taxon>
    </lineage>
</organism>
<evidence type="ECO:0000313" key="3">
    <source>
        <dbReference type="Proteomes" id="UP000293465"/>
    </source>
</evidence>